<feature type="region of interest" description="Disordered" evidence="1">
    <location>
        <begin position="1"/>
        <end position="25"/>
    </location>
</feature>
<dbReference type="EMBL" id="JBGMDY010000005">
    <property type="protein sequence ID" value="KAL2332663.1"/>
    <property type="molecule type" value="Genomic_DNA"/>
</dbReference>
<sequence length="87" mass="10007">MTDKLQDQEDNGIIDEDNTQDPVEDEQQLVRVKEWINCCHRDTIDLTDVLSNFPDISVVLTEGLKANYHVQAVLQILSLCKHFFSFA</sequence>
<keyword evidence="3" id="KW-1185">Reference proteome</keyword>
<proteinExistence type="predicted"/>
<accession>A0ABD1MA47</accession>
<organism evidence="2 3">
    <name type="scientific">Flemingia macrophylla</name>
    <dbReference type="NCBI Taxonomy" id="520843"/>
    <lineage>
        <taxon>Eukaryota</taxon>
        <taxon>Viridiplantae</taxon>
        <taxon>Streptophyta</taxon>
        <taxon>Embryophyta</taxon>
        <taxon>Tracheophyta</taxon>
        <taxon>Spermatophyta</taxon>
        <taxon>Magnoliopsida</taxon>
        <taxon>eudicotyledons</taxon>
        <taxon>Gunneridae</taxon>
        <taxon>Pentapetalae</taxon>
        <taxon>rosids</taxon>
        <taxon>fabids</taxon>
        <taxon>Fabales</taxon>
        <taxon>Fabaceae</taxon>
        <taxon>Papilionoideae</taxon>
        <taxon>50 kb inversion clade</taxon>
        <taxon>NPAAA clade</taxon>
        <taxon>indigoferoid/millettioid clade</taxon>
        <taxon>Phaseoleae</taxon>
        <taxon>Flemingia</taxon>
    </lineage>
</organism>
<evidence type="ECO:0000313" key="3">
    <source>
        <dbReference type="Proteomes" id="UP001603857"/>
    </source>
</evidence>
<evidence type="ECO:0000256" key="1">
    <source>
        <dbReference type="SAM" id="MobiDB-lite"/>
    </source>
</evidence>
<feature type="compositionally biased region" description="Acidic residues" evidence="1">
    <location>
        <begin position="8"/>
        <end position="25"/>
    </location>
</feature>
<evidence type="ECO:0000313" key="2">
    <source>
        <dbReference type="EMBL" id="KAL2332663.1"/>
    </source>
</evidence>
<name>A0ABD1MA47_9FABA</name>
<comment type="caution">
    <text evidence="2">The sequence shown here is derived from an EMBL/GenBank/DDBJ whole genome shotgun (WGS) entry which is preliminary data.</text>
</comment>
<dbReference type="AlphaFoldDB" id="A0ABD1MA47"/>
<reference evidence="2 3" key="1">
    <citation type="submission" date="2024-08" db="EMBL/GenBank/DDBJ databases">
        <title>Insights into the chromosomal genome structure of Flemingia macrophylla.</title>
        <authorList>
            <person name="Ding Y."/>
            <person name="Zhao Y."/>
            <person name="Bi W."/>
            <person name="Wu M."/>
            <person name="Zhao G."/>
            <person name="Gong Y."/>
            <person name="Li W."/>
            <person name="Zhang P."/>
        </authorList>
    </citation>
    <scope>NUCLEOTIDE SEQUENCE [LARGE SCALE GENOMIC DNA]</scope>
    <source>
        <strain evidence="2">DYQJB</strain>
        <tissue evidence="2">Leaf</tissue>
    </source>
</reference>
<dbReference type="Proteomes" id="UP001603857">
    <property type="component" value="Unassembled WGS sequence"/>
</dbReference>
<gene>
    <name evidence="2" type="ORF">Fmac_013876</name>
</gene>
<protein>
    <submittedName>
        <fullName evidence="2">Uncharacterized protein</fullName>
    </submittedName>
</protein>